<name>A0ABN6PCJ0_9EURY</name>
<dbReference type="GeneID" id="71965867"/>
<feature type="transmembrane region" description="Helical" evidence="1">
    <location>
        <begin position="38"/>
        <end position="55"/>
    </location>
</feature>
<keyword evidence="1" id="KW-1133">Transmembrane helix</keyword>
<reference evidence="2 3" key="1">
    <citation type="submission" date="2022-04" db="EMBL/GenBank/DDBJ databases">
        <title>Complete genome of Methanothermobacter tenebrarum strain RMAS.</title>
        <authorList>
            <person name="Nakamura K."/>
            <person name="Oshima K."/>
            <person name="Hattori M."/>
            <person name="Kamagata Y."/>
            <person name="Takamizawa K."/>
        </authorList>
    </citation>
    <scope>NUCLEOTIDE SEQUENCE [LARGE SCALE GENOMIC DNA]</scope>
    <source>
        <strain evidence="2 3">RMAS</strain>
    </source>
</reference>
<dbReference type="EMBL" id="AP025698">
    <property type="protein sequence ID" value="BDH79957.1"/>
    <property type="molecule type" value="Genomic_DNA"/>
</dbReference>
<evidence type="ECO:0000313" key="2">
    <source>
        <dbReference type="EMBL" id="BDH79957.1"/>
    </source>
</evidence>
<keyword evidence="3" id="KW-1185">Reference proteome</keyword>
<organism evidence="2 3">
    <name type="scientific">Methanothermobacter tenebrarum</name>
    <dbReference type="NCBI Taxonomy" id="680118"/>
    <lineage>
        <taxon>Archaea</taxon>
        <taxon>Methanobacteriati</taxon>
        <taxon>Methanobacteriota</taxon>
        <taxon>Methanomada group</taxon>
        <taxon>Methanobacteria</taxon>
        <taxon>Methanobacteriales</taxon>
        <taxon>Methanobacteriaceae</taxon>
        <taxon>Methanothermobacter</taxon>
    </lineage>
</organism>
<dbReference type="Proteomes" id="UP000831817">
    <property type="component" value="Chromosome"/>
</dbReference>
<dbReference type="RefSeq" id="WP_248564265.1">
    <property type="nucleotide sequence ID" value="NZ_AP025698.1"/>
</dbReference>
<evidence type="ECO:0000313" key="3">
    <source>
        <dbReference type="Proteomes" id="UP000831817"/>
    </source>
</evidence>
<proteinExistence type="predicted"/>
<evidence type="ECO:0000256" key="1">
    <source>
        <dbReference type="SAM" id="Phobius"/>
    </source>
</evidence>
<feature type="transmembrane region" description="Helical" evidence="1">
    <location>
        <begin position="67"/>
        <end position="83"/>
    </location>
</feature>
<sequence length="126" mass="14607">MNGLPSNYVIGRNIHIEYYLFRALMNGHRMFSGTIQDAYNACLSVTILPTVYRLILNVPAPYIFKSYYGFLGAVMPLAVYFISQRVLKDRNTDTSLLFIFQFSFIYILGWCRQLIALIFFPLSLLQ</sequence>
<feature type="transmembrane region" description="Helical" evidence="1">
    <location>
        <begin position="95"/>
        <end position="120"/>
    </location>
</feature>
<keyword evidence="1" id="KW-0472">Membrane</keyword>
<gene>
    <name evidence="2" type="ORF">MTTB_13360</name>
</gene>
<keyword evidence="1" id="KW-0812">Transmembrane</keyword>
<accession>A0ABN6PCJ0</accession>
<protein>
    <submittedName>
        <fullName evidence="2">Uncharacterized protein</fullName>
    </submittedName>
</protein>